<protein>
    <recommendedName>
        <fullName evidence="6">Transient receptor potential cation channel subfamily V member 6</fullName>
    </recommendedName>
</protein>
<evidence type="ECO:0000313" key="5">
    <source>
        <dbReference type="Proteomes" id="UP001283361"/>
    </source>
</evidence>
<dbReference type="PANTHER" id="PTHR10582:SF2">
    <property type="entry name" value="INACTIVE"/>
    <property type="match status" value="1"/>
</dbReference>
<proteinExistence type="predicted"/>
<feature type="transmembrane region" description="Helical" evidence="3">
    <location>
        <begin position="554"/>
        <end position="573"/>
    </location>
</feature>
<dbReference type="AlphaFoldDB" id="A0AAE0Y4Q9"/>
<evidence type="ECO:0008006" key="6">
    <source>
        <dbReference type="Google" id="ProtNLM"/>
    </source>
</evidence>
<dbReference type="EMBL" id="JAWDGP010006922">
    <property type="protein sequence ID" value="KAK3733019.1"/>
    <property type="molecule type" value="Genomic_DNA"/>
</dbReference>
<dbReference type="PANTHER" id="PTHR10582">
    <property type="entry name" value="TRANSIENT RECEPTOR POTENTIAL ION CHANNEL PROTEIN"/>
    <property type="match status" value="1"/>
</dbReference>
<name>A0AAE0Y4Q9_9GAST</name>
<dbReference type="InterPro" id="IPR036770">
    <property type="entry name" value="Ankyrin_rpt-contain_sf"/>
</dbReference>
<accession>A0AAE0Y4Q9</accession>
<feature type="transmembrane region" description="Helical" evidence="3">
    <location>
        <begin position="443"/>
        <end position="464"/>
    </location>
</feature>
<dbReference type="GO" id="GO:0005886">
    <property type="term" value="C:plasma membrane"/>
    <property type="evidence" value="ECO:0007669"/>
    <property type="project" value="TreeGrafter"/>
</dbReference>
<keyword evidence="3" id="KW-1133">Transmembrane helix</keyword>
<reference evidence="4" key="1">
    <citation type="journal article" date="2023" name="G3 (Bethesda)">
        <title>A reference genome for the long-term kleptoplast-retaining sea slug Elysia crispata morphotype clarki.</title>
        <authorList>
            <person name="Eastman K.E."/>
            <person name="Pendleton A.L."/>
            <person name="Shaikh M.A."/>
            <person name="Suttiyut T."/>
            <person name="Ogas R."/>
            <person name="Tomko P."/>
            <person name="Gavelis G."/>
            <person name="Widhalm J.R."/>
            <person name="Wisecaver J.H."/>
        </authorList>
    </citation>
    <scope>NUCLEOTIDE SEQUENCE</scope>
    <source>
        <strain evidence="4">ECLA1</strain>
    </source>
</reference>
<evidence type="ECO:0000256" key="2">
    <source>
        <dbReference type="SAM" id="MobiDB-lite"/>
    </source>
</evidence>
<keyword evidence="3" id="KW-0472">Membrane</keyword>
<feature type="transmembrane region" description="Helical" evidence="3">
    <location>
        <begin position="385"/>
        <end position="406"/>
    </location>
</feature>
<evidence type="ECO:0000256" key="3">
    <source>
        <dbReference type="SAM" id="Phobius"/>
    </source>
</evidence>
<dbReference type="GO" id="GO:0005262">
    <property type="term" value="F:calcium channel activity"/>
    <property type="evidence" value="ECO:0007669"/>
    <property type="project" value="TreeGrafter"/>
</dbReference>
<feature type="transmembrane region" description="Helical" evidence="3">
    <location>
        <begin position="485"/>
        <end position="504"/>
    </location>
</feature>
<evidence type="ECO:0000256" key="1">
    <source>
        <dbReference type="ARBA" id="ARBA00022737"/>
    </source>
</evidence>
<comment type="caution">
    <text evidence="4">The sequence shown here is derived from an EMBL/GenBank/DDBJ whole genome shotgun (WGS) entry which is preliminary data.</text>
</comment>
<evidence type="ECO:0000313" key="4">
    <source>
        <dbReference type="EMBL" id="KAK3733019.1"/>
    </source>
</evidence>
<feature type="transmembrane region" description="Helical" evidence="3">
    <location>
        <begin position="516"/>
        <end position="533"/>
    </location>
</feature>
<sequence>MTSPAEYVYMLNKVDLNNGGQQKFVTMAMSFLEQHPTAYIKKLRTYVRAGEKKCFHSFCMIRILQFCNKGHLLLDKSEQSILHLTATFHTCHKLAEEILTVCPDLAIKKRSGEHSGLTALHILVSKDAVEATQHFLGHPSVNQQRHQLMSILADGNRFKKTNLMGQTALSAAVLNFCNPLVVSLLESGADLIEQNSLGDTVLHSLVRYANIFPSNREEVIEMMASLQEHVLMPKEDDQRLWGKRYARKLWFCRNYENMTALQLAATLGEHQIVCFIMDLQWVYRTLYDYNGIFETNLYDITEIDTLAGEAWNQDRSAQLGKHWAKNLLNYLRIGFCCSRTASDNKLCGPPVMEKICEVDIASACNIISTPVVTKLINDKWRTCKVLFYLWAIFHLAEMFFMTYYAAHKFKYLDDLRNNSILENSNKNSSCNCPVQMIETGEKLFIDISCAFLLSQSLFTIYLEFIRSFIQRNPWKLKLIHHNGSFRLVLLLKALAIFMDCIWYFMSPKTNDRTPIVLALLLGWSFTSFFLRPFRIFSFFTVMLMRVLLGDMLRFFSIILIELVSFTLVMYLLFQNICDPPKEFENLHNSFMTMFRLMLGISELNVLNKANPVWLATTLFVVYTLLTFVLLINSLIAMMSITCAEIAGEKANQWKIQRLSVILFLEKLLPCGIARLTGRRLYYHKRQDRSCSLTNQQEMRYVITDTTNISKQPLAIAVDRSISQDRDEVDADHEDDFCTRTVIVSCPDDDTPSQPPTPTASLGDADFSPTVWLPHKAELNSSMDSDPYVELDVISKYPQQDATLDGQHGRYKSKAFDQDMHYHTIGPADRLEHRKTAERPPSMKTRSVSAKEEIEYGDFGTFQEEDTRRPAIYSDAHWVDLLRSIRSFNSRPNTLRRQSSFMQRRPTIGSSNRIMSKKIRNEFIFEGREKSVDDIYSTLEDIEEQL</sequence>
<feature type="region of interest" description="Disordered" evidence="2">
    <location>
        <begin position="745"/>
        <end position="765"/>
    </location>
</feature>
<dbReference type="Gene3D" id="1.25.40.20">
    <property type="entry name" value="Ankyrin repeat-containing domain"/>
    <property type="match status" value="1"/>
</dbReference>
<organism evidence="4 5">
    <name type="scientific">Elysia crispata</name>
    <name type="common">lettuce slug</name>
    <dbReference type="NCBI Taxonomy" id="231223"/>
    <lineage>
        <taxon>Eukaryota</taxon>
        <taxon>Metazoa</taxon>
        <taxon>Spiralia</taxon>
        <taxon>Lophotrochozoa</taxon>
        <taxon>Mollusca</taxon>
        <taxon>Gastropoda</taxon>
        <taxon>Heterobranchia</taxon>
        <taxon>Euthyneura</taxon>
        <taxon>Panpulmonata</taxon>
        <taxon>Sacoglossa</taxon>
        <taxon>Placobranchoidea</taxon>
        <taxon>Plakobranchidae</taxon>
        <taxon>Elysia</taxon>
    </lineage>
</organism>
<keyword evidence="3" id="KW-0812">Transmembrane</keyword>
<feature type="transmembrane region" description="Helical" evidence="3">
    <location>
        <begin position="612"/>
        <end position="631"/>
    </location>
</feature>
<dbReference type="GO" id="GO:0098703">
    <property type="term" value="P:calcium ion import across plasma membrane"/>
    <property type="evidence" value="ECO:0007669"/>
    <property type="project" value="TreeGrafter"/>
</dbReference>
<gene>
    <name evidence="4" type="ORF">RRG08_002622</name>
</gene>
<dbReference type="InterPro" id="IPR024862">
    <property type="entry name" value="TRPV"/>
</dbReference>
<keyword evidence="1" id="KW-0677">Repeat</keyword>
<dbReference type="SUPFAM" id="SSF48403">
    <property type="entry name" value="Ankyrin repeat"/>
    <property type="match status" value="1"/>
</dbReference>
<dbReference type="Proteomes" id="UP001283361">
    <property type="component" value="Unassembled WGS sequence"/>
</dbReference>
<keyword evidence="5" id="KW-1185">Reference proteome</keyword>